<evidence type="ECO:0000313" key="2">
    <source>
        <dbReference type="EMBL" id="AXR06441.1"/>
    </source>
</evidence>
<dbReference type="OrthoDB" id="2955631at2"/>
<keyword evidence="1" id="KW-0812">Transmembrane</keyword>
<gene>
    <name evidence="2" type="ORF">D0Y50_08725</name>
</gene>
<dbReference type="InterPro" id="IPR018723">
    <property type="entry name" value="DUF2254_membrane"/>
</dbReference>
<proteinExistence type="predicted"/>
<dbReference type="RefSeq" id="WP_108566985.1">
    <property type="nucleotide sequence ID" value="NZ_CP031769.1"/>
</dbReference>
<name>A0A346NLN4_9ALTE</name>
<protein>
    <submittedName>
        <fullName evidence="2">DUF2254 domain-containing protein</fullName>
    </submittedName>
</protein>
<feature type="transmembrane region" description="Helical" evidence="1">
    <location>
        <begin position="148"/>
        <end position="168"/>
    </location>
</feature>
<evidence type="ECO:0000313" key="3">
    <source>
        <dbReference type="Proteomes" id="UP000262073"/>
    </source>
</evidence>
<feature type="transmembrane region" description="Helical" evidence="1">
    <location>
        <begin position="25"/>
        <end position="51"/>
    </location>
</feature>
<accession>A0A346NLN4</accession>
<evidence type="ECO:0000256" key="1">
    <source>
        <dbReference type="SAM" id="Phobius"/>
    </source>
</evidence>
<keyword evidence="1" id="KW-1133">Transmembrane helix</keyword>
<dbReference type="KEGG" id="salm:D0Y50_08725"/>
<keyword evidence="3" id="KW-1185">Reference proteome</keyword>
<feature type="transmembrane region" description="Helical" evidence="1">
    <location>
        <begin position="71"/>
        <end position="96"/>
    </location>
</feature>
<sequence length="439" mass="48869">MSIKTRQTIIVTRLGTWLEGISTSYWFIPVCMMLLSFCFYALSLQAMAYPMLSEWVVAHLPDVSRDGSHQILTTIASATITATSIAFSMTIVALTMASSQFGPRLLRTFMYDKGTQIVLGLLVSTFLFCMFSLHKVSGNEPEQAAMNLLSGLSVVLVTINTFAIVYFIHHIARFIQADEVIHRCYTDCLDDIDNHLPATLNDADYMAIPEQLLGESAFKIDLNFPKTGYVQTVNIDELLSTDIEGVEGLDIHIRPGDYVFPDTPVITVHSRYNHNSAKLSGLLENIVLGAQRTPIQDPEFAIGQLVELALRALSPGINDPVTAISCLDKLTACCLAMSKRTFPAPCITHKQNQLWIKRRTFTLDSVLDKAFNQIRQAGRTHMAIGLHILSCLKTLLHYLPSQTNELVVTQANATYELVMSTSQSDTDIHKLERAFTPFK</sequence>
<organism evidence="2 3">
    <name type="scientific">Salinimonas sediminis</name>
    <dbReference type="NCBI Taxonomy" id="2303538"/>
    <lineage>
        <taxon>Bacteria</taxon>
        <taxon>Pseudomonadati</taxon>
        <taxon>Pseudomonadota</taxon>
        <taxon>Gammaproteobacteria</taxon>
        <taxon>Alteromonadales</taxon>
        <taxon>Alteromonadaceae</taxon>
        <taxon>Alteromonas/Salinimonas group</taxon>
        <taxon>Salinimonas</taxon>
    </lineage>
</organism>
<keyword evidence="1" id="KW-0472">Membrane</keyword>
<dbReference type="Pfam" id="PF10011">
    <property type="entry name" value="DUF2254"/>
    <property type="match status" value="1"/>
</dbReference>
<dbReference type="AlphaFoldDB" id="A0A346NLN4"/>
<reference evidence="2 3" key="1">
    <citation type="submission" date="2018-08" db="EMBL/GenBank/DDBJ databases">
        <title>Salinimonas sediminis sp. nov., a piezophilic bacterium isolated from a deep-sea sediment sample from the New Britain Trench.</title>
        <authorList>
            <person name="Cao J."/>
        </authorList>
    </citation>
    <scope>NUCLEOTIDE SEQUENCE [LARGE SCALE GENOMIC DNA]</scope>
    <source>
        <strain evidence="2 3">N102</strain>
    </source>
</reference>
<dbReference type="Proteomes" id="UP000262073">
    <property type="component" value="Chromosome"/>
</dbReference>
<feature type="transmembrane region" description="Helical" evidence="1">
    <location>
        <begin position="117"/>
        <end position="136"/>
    </location>
</feature>
<dbReference type="EMBL" id="CP031769">
    <property type="protein sequence ID" value="AXR06441.1"/>
    <property type="molecule type" value="Genomic_DNA"/>
</dbReference>